<dbReference type="InterPro" id="IPR004117">
    <property type="entry name" value="7tm6_olfct_rcpt"/>
</dbReference>
<evidence type="ECO:0000256" key="1">
    <source>
        <dbReference type="ARBA" id="ARBA00004651"/>
    </source>
</evidence>
<evidence type="ECO:0000256" key="7">
    <source>
        <dbReference type="ARBA" id="ARBA00023136"/>
    </source>
</evidence>
<dbReference type="PANTHER" id="PTHR21137">
    <property type="entry name" value="ODORANT RECEPTOR"/>
    <property type="match status" value="1"/>
</dbReference>
<dbReference type="EMBL" id="SGBU01000008">
    <property type="protein sequence ID" value="KAF3054238.1"/>
    <property type="molecule type" value="Genomic_DNA"/>
</dbReference>
<keyword evidence="8 10" id="KW-0675">Receptor</keyword>
<protein>
    <recommendedName>
        <fullName evidence="10">Odorant receptor</fullName>
    </recommendedName>
</protein>
<dbReference type="PANTHER" id="PTHR21137:SF35">
    <property type="entry name" value="ODORANT RECEPTOR 19A-RELATED"/>
    <property type="match status" value="1"/>
</dbReference>
<comment type="subcellular location">
    <subcellularLocation>
        <location evidence="1 10">Cell membrane</location>
        <topology evidence="1 10">Multi-pass membrane protein</topology>
    </subcellularLocation>
</comment>
<dbReference type="GO" id="GO:0007165">
    <property type="term" value="P:signal transduction"/>
    <property type="evidence" value="ECO:0007669"/>
    <property type="project" value="UniProtKB-KW"/>
</dbReference>
<dbReference type="GO" id="GO:0005549">
    <property type="term" value="F:odorant binding"/>
    <property type="evidence" value="ECO:0007669"/>
    <property type="project" value="InterPro"/>
</dbReference>
<proteinExistence type="inferred from homology"/>
<feature type="transmembrane region" description="Helical" evidence="10">
    <location>
        <begin position="123"/>
        <end position="147"/>
    </location>
</feature>
<feature type="transmembrane region" description="Helical" evidence="10">
    <location>
        <begin position="254"/>
        <end position="280"/>
    </location>
</feature>
<evidence type="ECO:0000256" key="10">
    <source>
        <dbReference type="RuleBase" id="RU351113"/>
    </source>
</evidence>
<evidence type="ECO:0000256" key="4">
    <source>
        <dbReference type="ARBA" id="ARBA00022692"/>
    </source>
</evidence>
<evidence type="ECO:0000256" key="5">
    <source>
        <dbReference type="ARBA" id="ARBA00022725"/>
    </source>
</evidence>
<reference evidence="11 12" key="1">
    <citation type="submission" date="2019-08" db="EMBL/GenBank/DDBJ databases">
        <title>High quality draft denovo assembly of Nylanderia fulva.</title>
        <authorList>
            <person name="Vargo E.L."/>
            <person name="Tarone A.M."/>
            <person name="Konganti K.R."/>
        </authorList>
    </citation>
    <scope>NUCLEOTIDE SEQUENCE [LARGE SCALE GENOMIC DNA]</scope>
    <source>
        <strain evidence="11">TAMU-Nful-2015</strain>
        <tissue evidence="11">Whole body</tissue>
    </source>
</reference>
<feature type="transmembrane region" description="Helical" evidence="10">
    <location>
        <begin position="292"/>
        <end position="317"/>
    </location>
</feature>
<keyword evidence="6 10" id="KW-1133">Transmembrane helix</keyword>
<feature type="transmembrane region" description="Helical" evidence="10">
    <location>
        <begin position="180"/>
        <end position="199"/>
    </location>
</feature>
<comment type="caution">
    <text evidence="11">The sequence shown here is derived from an EMBL/GenBank/DDBJ whole genome shotgun (WGS) entry which is preliminary data.</text>
</comment>
<feature type="transmembrane region" description="Helical" evidence="10">
    <location>
        <begin position="70"/>
        <end position="87"/>
    </location>
</feature>
<dbReference type="Pfam" id="PF02949">
    <property type="entry name" value="7tm_6"/>
    <property type="match status" value="1"/>
</dbReference>
<keyword evidence="2" id="KW-1003">Cell membrane</keyword>
<keyword evidence="5 10" id="KW-0552">Olfaction</keyword>
<keyword evidence="4 10" id="KW-0812">Transmembrane</keyword>
<evidence type="ECO:0000256" key="6">
    <source>
        <dbReference type="ARBA" id="ARBA00022989"/>
    </source>
</evidence>
<evidence type="ECO:0000313" key="12">
    <source>
        <dbReference type="Proteomes" id="UP000479987"/>
    </source>
</evidence>
<evidence type="ECO:0000256" key="9">
    <source>
        <dbReference type="ARBA" id="ARBA00023224"/>
    </source>
</evidence>
<comment type="caution">
    <text evidence="10">Lacks conserved residue(s) required for the propagation of feature annotation.</text>
</comment>
<keyword evidence="3 10" id="KW-0716">Sensory transduction</keyword>
<evidence type="ECO:0000256" key="8">
    <source>
        <dbReference type="ARBA" id="ARBA00023170"/>
    </source>
</evidence>
<evidence type="ECO:0000313" key="11">
    <source>
        <dbReference type="EMBL" id="KAF3054238.1"/>
    </source>
</evidence>
<comment type="similarity">
    <text evidence="10">Belongs to the insect chemoreceptor superfamily. Heteromeric odorant receptor channel (TC 1.A.69) family.</text>
</comment>
<sequence length="363" mass="41761">MEWAIGLNRSMLGIVGLWPRDSKNSRKALLSKVRLLFNVITLVFILTIPALMSLIRVWGDMILVIDNLQYTLPLLITVLKISIILCNKKALTSLIDMIIKDWIKAKMKEERRIMLKRAKNTRVLTLCGAMMILFTLLITIPTLLFGFTLRHITNLTDPGKPLIIQAYYLHDVSKSPHFELTFLIQAISLTLSGLSYTGIDNFLGLLTLHICGQIENLHLRLMNLRNNPNFKAALKFNVKDHIRLIRSTQVLDDIFNLMLLGLFFFFGILFCLQGFLIINVVNKEGQLSFLQLTSYILATVCVLMHTCLYCAVGEFLVSQSEKIHHVMYEYVWYNLEPKTARNLILIMLRAKNRSTLQREKSFQ</sequence>
<dbReference type="GO" id="GO:0004984">
    <property type="term" value="F:olfactory receptor activity"/>
    <property type="evidence" value="ECO:0007669"/>
    <property type="project" value="InterPro"/>
</dbReference>
<keyword evidence="7 10" id="KW-0472">Membrane</keyword>
<feature type="transmembrane region" description="Helical" evidence="10">
    <location>
        <begin position="35"/>
        <end position="58"/>
    </location>
</feature>
<dbReference type="Proteomes" id="UP000479987">
    <property type="component" value="Unassembled WGS sequence"/>
</dbReference>
<keyword evidence="12" id="KW-1185">Reference proteome</keyword>
<accession>A0A6G1LNP7</accession>
<dbReference type="GO" id="GO:0005886">
    <property type="term" value="C:plasma membrane"/>
    <property type="evidence" value="ECO:0007669"/>
    <property type="project" value="UniProtKB-SubCell"/>
</dbReference>
<gene>
    <name evidence="11" type="primary">Or-182</name>
    <name evidence="11" type="synonym">Nful_v1.0-Or-182</name>
    <name evidence="11" type="ORF">NFUL_NFUL000398</name>
</gene>
<organism evidence="11 12">
    <name type="scientific">Nylanderia fulva</name>
    <dbReference type="NCBI Taxonomy" id="613905"/>
    <lineage>
        <taxon>Eukaryota</taxon>
        <taxon>Metazoa</taxon>
        <taxon>Ecdysozoa</taxon>
        <taxon>Arthropoda</taxon>
        <taxon>Hexapoda</taxon>
        <taxon>Insecta</taxon>
        <taxon>Pterygota</taxon>
        <taxon>Neoptera</taxon>
        <taxon>Endopterygota</taxon>
        <taxon>Hymenoptera</taxon>
        <taxon>Apocrita</taxon>
        <taxon>Aculeata</taxon>
        <taxon>Formicoidea</taxon>
        <taxon>Formicidae</taxon>
        <taxon>Formicinae</taxon>
        <taxon>Nylanderia</taxon>
    </lineage>
</organism>
<name>A0A6G1LNP7_9HYME</name>
<keyword evidence="9 10" id="KW-0807">Transducer</keyword>
<evidence type="ECO:0000256" key="2">
    <source>
        <dbReference type="ARBA" id="ARBA00022475"/>
    </source>
</evidence>
<evidence type="ECO:0000256" key="3">
    <source>
        <dbReference type="ARBA" id="ARBA00022606"/>
    </source>
</evidence>
<dbReference type="AlphaFoldDB" id="A0A6G1LNP7"/>